<evidence type="ECO:0000313" key="4">
    <source>
        <dbReference type="Proteomes" id="UP001596364"/>
    </source>
</evidence>
<protein>
    <submittedName>
        <fullName evidence="3">SpoIIE family protein phosphatase</fullName>
    </submittedName>
</protein>
<dbReference type="RefSeq" id="WP_165490758.1">
    <property type="nucleotide sequence ID" value="NZ_JBHSUS010000001.1"/>
</dbReference>
<dbReference type="SMART" id="SM00331">
    <property type="entry name" value="PP2C_SIG"/>
    <property type="match status" value="1"/>
</dbReference>
<dbReference type="PANTHER" id="PTHR43156:SF2">
    <property type="entry name" value="STAGE II SPORULATION PROTEIN E"/>
    <property type="match status" value="1"/>
</dbReference>
<organism evidence="3 4">
    <name type="scientific">Pseudobowmanella zhangzhouensis</name>
    <dbReference type="NCBI Taxonomy" id="1537679"/>
    <lineage>
        <taxon>Bacteria</taxon>
        <taxon>Pseudomonadati</taxon>
        <taxon>Pseudomonadota</taxon>
        <taxon>Gammaproteobacteria</taxon>
        <taxon>Alteromonadales</taxon>
        <taxon>Alteromonadaceae</taxon>
    </lineage>
</organism>
<evidence type="ECO:0000256" key="1">
    <source>
        <dbReference type="ARBA" id="ARBA00022801"/>
    </source>
</evidence>
<dbReference type="InterPro" id="IPR001932">
    <property type="entry name" value="PPM-type_phosphatase-like_dom"/>
</dbReference>
<dbReference type="SUPFAM" id="SSF52172">
    <property type="entry name" value="CheY-like"/>
    <property type="match status" value="1"/>
</dbReference>
<dbReference type="PANTHER" id="PTHR43156">
    <property type="entry name" value="STAGE II SPORULATION PROTEIN E-RELATED"/>
    <property type="match status" value="1"/>
</dbReference>
<dbReference type="Proteomes" id="UP001596364">
    <property type="component" value="Unassembled WGS sequence"/>
</dbReference>
<proteinExistence type="predicted"/>
<dbReference type="Pfam" id="PF07228">
    <property type="entry name" value="SpoIIE"/>
    <property type="match status" value="1"/>
</dbReference>
<reference evidence="4" key="1">
    <citation type="journal article" date="2019" name="Int. J. Syst. Evol. Microbiol.">
        <title>The Global Catalogue of Microorganisms (GCM) 10K type strain sequencing project: providing services to taxonomists for standard genome sequencing and annotation.</title>
        <authorList>
            <consortium name="The Broad Institute Genomics Platform"/>
            <consortium name="The Broad Institute Genome Sequencing Center for Infectious Disease"/>
            <person name="Wu L."/>
            <person name="Ma J."/>
        </authorList>
    </citation>
    <scope>NUCLEOTIDE SEQUENCE [LARGE SCALE GENOMIC DNA]</scope>
    <source>
        <strain evidence="4">CGMCC 1.16031</strain>
    </source>
</reference>
<dbReference type="SUPFAM" id="SSF55874">
    <property type="entry name" value="ATPase domain of HSP90 chaperone/DNA topoisomerase II/histidine kinase"/>
    <property type="match status" value="1"/>
</dbReference>
<evidence type="ECO:0000259" key="2">
    <source>
        <dbReference type="SMART" id="SM00331"/>
    </source>
</evidence>
<dbReference type="Gene3D" id="3.30.565.10">
    <property type="entry name" value="Histidine kinase-like ATPase, C-terminal domain"/>
    <property type="match status" value="1"/>
</dbReference>
<dbReference type="Gene3D" id="3.60.40.10">
    <property type="entry name" value="PPM-type phosphatase domain"/>
    <property type="match status" value="1"/>
</dbReference>
<accession>A0ABW1XMK9</accession>
<dbReference type="InterPro" id="IPR011006">
    <property type="entry name" value="CheY-like_superfamily"/>
</dbReference>
<dbReference type="InterPro" id="IPR036890">
    <property type="entry name" value="HATPase_C_sf"/>
</dbReference>
<dbReference type="Pfam" id="PF13581">
    <property type="entry name" value="HATPase_c_2"/>
    <property type="match status" value="1"/>
</dbReference>
<comment type="caution">
    <text evidence="3">The sequence shown here is derived from an EMBL/GenBank/DDBJ whole genome shotgun (WGS) entry which is preliminary data.</text>
</comment>
<feature type="domain" description="PPM-type phosphatase" evidence="2">
    <location>
        <begin position="120"/>
        <end position="341"/>
    </location>
</feature>
<dbReference type="CDD" id="cd16936">
    <property type="entry name" value="HATPase_RsbW-like"/>
    <property type="match status" value="1"/>
</dbReference>
<evidence type="ECO:0000313" key="3">
    <source>
        <dbReference type="EMBL" id="MFC6441089.1"/>
    </source>
</evidence>
<keyword evidence="1" id="KW-0378">Hydrolase</keyword>
<dbReference type="InterPro" id="IPR036457">
    <property type="entry name" value="PPM-type-like_dom_sf"/>
</dbReference>
<dbReference type="EMBL" id="JBHSUS010000001">
    <property type="protein sequence ID" value="MFC6441089.1"/>
    <property type="molecule type" value="Genomic_DNA"/>
</dbReference>
<dbReference type="InterPro" id="IPR052016">
    <property type="entry name" value="Bact_Sigma-Reg"/>
</dbReference>
<name>A0ABW1XMK9_9ALTE</name>
<keyword evidence="4" id="KW-1185">Reference proteome</keyword>
<gene>
    <name evidence="3" type="ORF">ACFP85_13130</name>
</gene>
<dbReference type="InterPro" id="IPR003594">
    <property type="entry name" value="HATPase_dom"/>
</dbReference>
<sequence>MSLQVKEFNPDCVIITSRMFATITPEQCGQLAKHTRVLLLLEEDIEQTDLLAWIDEGVADFLGLPVNLDLLWAKIKRMTELKRVYTRLEEQAKLQQVLIDEKKQEEELARHVLHHISKYDDDAESDNYYQIFIQPSDTFNGDFVATMQSPGGNIYFLLLDATGHGLAAAISILPITGAFRAMVSKGLEVAAIAHELNRKIHNELPDDRFVAACLLEVNLHTNELLVWNAGMPDVLLIDDNQELQVRIKSSHLPLGILSPQEFSPKFAKFGQELIHHIVACSDGLIEQSGTNGELFGMRGLLEGVQHFNLDDKWVDKLIGELREFSEGVPQEDDITLFHLDRRKIEPFRETLGAQVQSEHGELRLELLAKGTQLKRFDAPGLIAKVLECTSLFVDIRQRAFTVVSELFNNALEHGVLGLSSTLKQDPEGFADYYQQREDRLNNVKEIDWVRITMRYDPREHSLSFDVGDSGSGFDVDALNHTQNEFSGRGLALVRKLAHTVTCIPPGNVTQVIIK</sequence>